<accession>A0A6I9TJC4</accession>
<dbReference type="Gramene" id="SIN_1019664.t">
    <property type="protein sequence ID" value="SIN_1019664.t"/>
    <property type="gene ID" value="SIN_1019664"/>
</dbReference>
<dbReference type="Proteomes" id="UP000504604">
    <property type="component" value="Linkage group LG8"/>
</dbReference>
<evidence type="ECO:0000313" key="3">
    <source>
        <dbReference type="RefSeq" id="XP_011085327.1"/>
    </source>
</evidence>
<name>A0A6I9TJC4_SESIN</name>
<organism evidence="1 3">
    <name type="scientific">Sesamum indicum</name>
    <name type="common">Oriental sesame</name>
    <name type="synonym">Sesamum orientale</name>
    <dbReference type="NCBI Taxonomy" id="4182"/>
    <lineage>
        <taxon>Eukaryota</taxon>
        <taxon>Viridiplantae</taxon>
        <taxon>Streptophyta</taxon>
        <taxon>Embryophyta</taxon>
        <taxon>Tracheophyta</taxon>
        <taxon>Spermatophyta</taxon>
        <taxon>Magnoliopsida</taxon>
        <taxon>eudicotyledons</taxon>
        <taxon>Gunneridae</taxon>
        <taxon>Pentapetalae</taxon>
        <taxon>asterids</taxon>
        <taxon>lamiids</taxon>
        <taxon>Lamiales</taxon>
        <taxon>Pedaliaceae</taxon>
        <taxon>Sesamum</taxon>
    </lineage>
</organism>
<reference evidence="2 3" key="1">
    <citation type="submission" date="2025-04" db="UniProtKB">
        <authorList>
            <consortium name="RefSeq"/>
        </authorList>
    </citation>
    <scope>IDENTIFICATION</scope>
</reference>
<evidence type="ECO:0000313" key="2">
    <source>
        <dbReference type="RefSeq" id="XP_011085326.1"/>
    </source>
</evidence>
<proteinExistence type="predicted"/>
<protein>
    <submittedName>
        <fullName evidence="2 3">Uncharacterized protein LOC105167349 isoform X1</fullName>
    </submittedName>
</protein>
<dbReference type="RefSeq" id="XP_011085326.1">
    <property type="nucleotide sequence ID" value="XM_011087024.2"/>
</dbReference>
<dbReference type="OrthoDB" id="929230at2759"/>
<dbReference type="GeneID" id="105167349"/>
<dbReference type="KEGG" id="sind:105167349"/>
<dbReference type="AlphaFoldDB" id="A0A6I9TJC4"/>
<keyword evidence="1" id="KW-1185">Reference proteome</keyword>
<gene>
    <name evidence="2 3" type="primary">LOC105167349</name>
</gene>
<sequence>MAGQFSFGKEKVCTCMSSLPKENHTVILFHTYLIFFLRSRSLRVLVLNTTGHMPIYIPPGLAFPLDMLEKELAYAWKYSSRVFPFIQGTIMLMQSRTSLILARQIILFQPADLLHGRINIFVTSLIMDLENYIHTQVLGDIYKSVLHVNYHSSKENVRIPLLPTIESQGNGILSRPTINH</sequence>
<dbReference type="RefSeq" id="XP_011085327.1">
    <property type="nucleotide sequence ID" value="XM_011087025.2"/>
</dbReference>
<evidence type="ECO:0000313" key="1">
    <source>
        <dbReference type="Proteomes" id="UP000504604"/>
    </source>
</evidence>